<dbReference type="Proteomes" id="UP000821866">
    <property type="component" value="Chromosome 6"/>
</dbReference>
<dbReference type="InterPro" id="IPR011989">
    <property type="entry name" value="ARM-like"/>
</dbReference>
<dbReference type="VEuPathDB" id="VectorBase:LOC119171618"/>
<gene>
    <name evidence="1" type="ORF">HPB51_011282</name>
</gene>
<reference evidence="1" key="1">
    <citation type="journal article" date="2020" name="Cell">
        <title>Large-Scale Comparative Analyses of Tick Genomes Elucidate Their Genetic Diversity and Vector Capacities.</title>
        <authorList>
            <consortium name="Tick Genome and Microbiome Consortium (TIGMIC)"/>
            <person name="Jia N."/>
            <person name="Wang J."/>
            <person name="Shi W."/>
            <person name="Du L."/>
            <person name="Sun Y."/>
            <person name="Zhan W."/>
            <person name="Jiang J.F."/>
            <person name="Wang Q."/>
            <person name="Zhang B."/>
            <person name="Ji P."/>
            <person name="Bell-Sakyi L."/>
            <person name="Cui X.M."/>
            <person name="Yuan T.T."/>
            <person name="Jiang B.G."/>
            <person name="Yang W.F."/>
            <person name="Lam T.T."/>
            <person name="Chang Q.C."/>
            <person name="Ding S.J."/>
            <person name="Wang X.J."/>
            <person name="Zhu J.G."/>
            <person name="Ruan X.D."/>
            <person name="Zhao L."/>
            <person name="Wei J.T."/>
            <person name="Ye R.Z."/>
            <person name="Que T.C."/>
            <person name="Du C.H."/>
            <person name="Zhou Y.H."/>
            <person name="Cheng J.X."/>
            <person name="Dai P.F."/>
            <person name="Guo W.B."/>
            <person name="Han X.H."/>
            <person name="Huang E.J."/>
            <person name="Li L.F."/>
            <person name="Wei W."/>
            <person name="Gao Y.C."/>
            <person name="Liu J.Z."/>
            <person name="Shao H.Z."/>
            <person name="Wang X."/>
            <person name="Wang C.C."/>
            <person name="Yang T.C."/>
            <person name="Huo Q.B."/>
            <person name="Li W."/>
            <person name="Chen H.Y."/>
            <person name="Chen S.E."/>
            <person name="Zhou L.G."/>
            <person name="Ni X.B."/>
            <person name="Tian J.H."/>
            <person name="Sheng Y."/>
            <person name="Liu T."/>
            <person name="Pan Y.S."/>
            <person name="Xia L.Y."/>
            <person name="Li J."/>
            <person name="Zhao F."/>
            <person name="Cao W.C."/>
        </authorList>
    </citation>
    <scope>NUCLEOTIDE SEQUENCE</scope>
    <source>
        <strain evidence="1">Rmic-2018</strain>
    </source>
</reference>
<sequence length="149" mass="16910">MWKERMEKKGSLGIYKASKQEIRKENFYDNNKGQGYNNVGLVTAPRPEKMALVVGLEQFVPQLSSQDTKKRLQLGATLLSYLDDPLNLVDCTEMGAVIDGLVAWLNSSNSKKWDCVRSKSSIEPNHACHSQGNIFNGPDKQRRWQMVKH</sequence>
<keyword evidence="2" id="KW-1185">Reference proteome</keyword>
<name>A0A9J6DMN1_RHIMP</name>
<dbReference type="EMBL" id="JABSTU010000008">
    <property type="protein sequence ID" value="KAH8023168.1"/>
    <property type="molecule type" value="Genomic_DNA"/>
</dbReference>
<protein>
    <submittedName>
        <fullName evidence="1">Uncharacterized protein</fullName>
    </submittedName>
</protein>
<accession>A0A9J6DMN1</accession>
<reference evidence="1" key="2">
    <citation type="submission" date="2021-09" db="EMBL/GenBank/DDBJ databases">
        <authorList>
            <person name="Jia N."/>
            <person name="Wang J."/>
            <person name="Shi W."/>
            <person name="Du L."/>
            <person name="Sun Y."/>
            <person name="Zhan W."/>
            <person name="Jiang J."/>
            <person name="Wang Q."/>
            <person name="Zhang B."/>
            <person name="Ji P."/>
            <person name="Sakyi L.B."/>
            <person name="Cui X."/>
            <person name="Yuan T."/>
            <person name="Jiang B."/>
            <person name="Yang W."/>
            <person name="Lam T.T.-Y."/>
            <person name="Chang Q."/>
            <person name="Ding S."/>
            <person name="Wang X."/>
            <person name="Zhu J."/>
            <person name="Ruan X."/>
            <person name="Zhao L."/>
            <person name="Wei J."/>
            <person name="Que T."/>
            <person name="Du C."/>
            <person name="Cheng J."/>
            <person name="Dai P."/>
            <person name="Han X."/>
            <person name="Huang E."/>
            <person name="Gao Y."/>
            <person name="Liu J."/>
            <person name="Shao H."/>
            <person name="Ye R."/>
            <person name="Li L."/>
            <person name="Wei W."/>
            <person name="Wang X."/>
            <person name="Wang C."/>
            <person name="Huo Q."/>
            <person name="Li W."/>
            <person name="Guo W."/>
            <person name="Chen H."/>
            <person name="Chen S."/>
            <person name="Zhou L."/>
            <person name="Zhou L."/>
            <person name="Ni X."/>
            <person name="Tian J."/>
            <person name="Zhou Y."/>
            <person name="Sheng Y."/>
            <person name="Liu T."/>
            <person name="Pan Y."/>
            <person name="Xia L."/>
            <person name="Li J."/>
            <person name="Zhao F."/>
            <person name="Cao W."/>
        </authorList>
    </citation>
    <scope>NUCLEOTIDE SEQUENCE</scope>
    <source>
        <strain evidence="1">Rmic-2018</strain>
        <tissue evidence="1">Larvae</tissue>
    </source>
</reference>
<comment type="caution">
    <text evidence="1">The sequence shown here is derived from an EMBL/GenBank/DDBJ whole genome shotgun (WGS) entry which is preliminary data.</text>
</comment>
<evidence type="ECO:0000313" key="1">
    <source>
        <dbReference type="EMBL" id="KAH8023168.1"/>
    </source>
</evidence>
<proteinExistence type="predicted"/>
<evidence type="ECO:0000313" key="2">
    <source>
        <dbReference type="Proteomes" id="UP000821866"/>
    </source>
</evidence>
<organism evidence="1 2">
    <name type="scientific">Rhipicephalus microplus</name>
    <name type="common">Cattle tick</name>
    <name type="synonym">Boophilus microplus</name>
    <dbReference type="NCBI Taxonomy" id="6941"/>
    <lineage>
        <taxon>Eukaryota</taxon>
        <taxon>Metazoa</taxon>
        <taxon>Ecdysozoa</taxon>
        <taxon>Arthropoda</taxon>
        <taxon>Chelicerata</taxon>
        <taxon>Arachnida</taxon>
        <taxon>Acari</taxon>
        <taxon>Parasitiformes</taxon>
        <taxon>Ixodida</taxon>
        <taxon>Ixodoidea</taxon>
        <taxon>Ixodidae</taxon>
        <taxon>Rhipicephalinae</taxon>
        <taxon>Rhipicephalus</taxon>
        <taxon>Boophilus</taxon>
    </lineage>
</organism>
<dbReference type="Gene3D" id="1.25.10.10">
    <property type="entry name" value="Leucine-rich Repeat Variant"/>
    <property type="match status" value="1"/>
</dbReference>
<dbReference type="AlphaFoldDB" id="A0A9J6DMN1"/>